<name>A0A9X2K2K0_9ACTN</name>
<evidence type="ECO:0000313" key="2">
    <source>
        <dbReference type="EMBL" id="MCP2358073.1"/>
    </source>
</evidence>
<keyword evidence="3" id="KW-1185">Reference proteome</keyword>
<evidence type="ECO:0000256" key="1">
    <source>
        <dbReference type="SAM" id="SignalP"/>
    </source>
</evidence>
<dbReference type="AlphaFoldDB" id="A0A9X2K2K0"/>
<evidence type="ECO:0008006" key="4">
    <source>
        <dbReference type="Google" id="ProtNLM"/>
    </source>
</evidence>
<comment type="caution">
    <text evidence="2">The sequence shown here is derived from an EMBL/GenBank/DDBJ whole genome shotgun (WGS) entry which is preliminary data.</text>
</comment>
<proteinExistence type="predicted"/>
<feature type="chain" id="PRO_5040886911" description="DUF2690 domain-containing protein" evidence="1">
    <location>
        <begin position="27"/>
        <end position="163"/>
    </location>
</feature>
<organism evidence="2 3">
    <name type="scientific">Nonomuraea thailandensis</name>
    <dbReference type="NCBI Taxonomy" id="1188745"/>
    <lineage>
        <taxon>Bacteria</taxon>
        <taxon>Bacillati</taxon>
        <taxon>Actinomycetota</taxon>
        <taxon>Actinomycetes</taxon>
        <taxon>Streptosporangiales</taxon>
        <taxon>Streptosporangiaceae</taxon>
        <taxon>Nonomuraea</taxon>
    </lineage>
</organism>
<dbReference type="RefSeq" id="WP_253745169.1">
    <property type="nucleotide sequence ID" value="NZ_BAABKA010000067.1"/>
</dbReference>
<keyword evidence="1" id="KW-0732">Signal</keyword>
<reference evidence="2" key="1">
    <citation type="submission" date="2022-06" db="EMBL/GenBank/DDBJ databases">
        <title>Sequencing the genomes of 1000 actinobacteria strains.</title>
        <authorList>
            <person name="Klenk H.-P."/>
        </authorList>
    </citation>
    <scope>NUCLEOTIDE SEQUENCE</scope>
    <source>
        <strain evidence="2">DSM 46694</strain>
    </source>
</reference>
<feature type="signal peptide" evidence="1">
    <location>
        <begin position="1"/>
        <end position="26"/>
    </location>
</feature>
<dbReference type="EMBL" id="JAMZEB010000002">
    <property type="protein sequence ID" value="MCP2358073.1"/>
    <property type="molecule type" value="Genomic_DNA"/>
</dbReference>
<protein>
    <recommendedName>
        <fullName evidence="4">DUF2690 domain-containing protein</fullName>
    </recommendedName>
</protein>
<evidence type="ECO:0000313" key="3">
    <source>
        <dbReference type="Proteomes" id="UP001139648"/>
    </source>
</evidence>
<sequence length="163" mass="17610">MKRSIAQAAAALLTAAGLTVALPASASATAPRCRGYECDAKYASATGCDVDAYVPRREGAKITTGRGVLQVYWGPKCSTNWGVFEPTAPGSYRVLIYRQDVGHEGYAGYPMQRRVVADEIPIVQLRTRMFYAPVAPVKVCVDVPAGGRVSADSWTRYACTEWI</sequence>
<gene>
    <name evidence="2" type="ORF">HD597_005093</name>
</gene>
<dbReference type="Proteomes" id="UP001139648">
    <property type="component" value="Unassembled WGS sequence"/>
</dbReference>
<accession>A0A9X2K2K0</accession>